<accession>A0A4P6P1H4</accession>
<dbReference type="GO" id="GO:0051224">
    <property type="term" value="P:negative regulation of protein transport"/>
    <property type="evidence" value="ECO:0007669"/>
    <property type="project" value="UniProtKB-UniRule"/>
</dbReference>
<evidence type="ECO:0000256" key="1">
    <source>
        <dbReference type="ARBA" id="ARBA00004496"/>
    </source>
</evidence>
<dbReference type="InterPro" id="IPR005623">
    <property type="entry name" value="Chaperone_NapD_NO3_reduct"/>
</dbReference>
<gene>
    <name evidence="4" type="primary">napD</name>
    <name evidence="5" type="ORF">EMK97_03610</name>
</gene>
<reference evidence="5 6" key="1">
    <citation type="submission" date="2018-12" db="EMBL/GenBank/DDBJ databases">
        <title>Complete genome of Litorilituus sediminis.</title>
        <authorList>
            <person name="Liu A."/>
            <person name="Rong J."/>
        </authorList>
    </citation>
    <scope>NUCLEOTIDE SEQUENCE [LARGE SCALE GENOMIC DNA]</scope>
    <source>
        <strain evidence="5 6">JCM 17549</strain>
    </source>
</reference>
<sequence length="103" mass="11186">MKQRSIIVINLLEENPVNIAGVLFVARPENVEEVAGKLAEFPGAEVHETSDNGNMVVTIEEDNKDQRLIETITTMSNIPGVISSSLIFHHNDAGLAQFSGGQK</sequence>
<comment type="function">
    <text evidence="4">Chaperone for NapA, the catalytic subunit of the periplasmic nitrate reductase. It binds directly and specifically to the twin-arginine signal peptide of NapA, preventing premature interaction with the Tat translocase and premature export.</text>
</comment>
<evidence type="ECO:0000256" key="3">
    <source>
        <dbReference type="ARBA" id="ARBA00023186"/>
    </source>
</evidence>
<comment type="subcellular location">
    <subcellularLocation>
        <location evidence="1 4">Cytoplasm</location>
    </subcellularLocation>
</comment>
<dbReference type="PANTHER" id="PTHR38603:SF1">
    <property type="entry name" value="CHAPERONE NAPD"/>
    <property type="match status" value="1"/>
</dbReference>
<proteinExistence type="inferred from homology"/>
<dbReference type="Proteomes" id="UP000290244">
    <property type="component" value="Chromosome"/>
</dbReference>
<dbReference type="GO" id="GO:0005048">
    <property type="term" value="F:signal sequence binding"/>
    <property type="evidence" value="ECO:0007669"/>
    <property type="project" value="UniProtKB-UniRule"/>
</dbReference>
<dbReference type="AlphaFoldDB" id="A0A4P6P1H4"/>
<keyword evidence="6" id="KW-1185">Reference proteome</keyword>
<dbReference type="EMBL" id="CP034759">
    <property type="protein sequence ID" value="QBG34883.1"/>
    <property type="molecule type" value="Genomic_DNA"/>
</dbReference>
<comment type="similarity">
    <text evidence="4">Belongs to the NapD family.</text>
</comment>
<comment type="subunit">
    <text evidence="4">Interacts with the cytoplasmic NapA precursor.</text>
</comment>
<evidence type="ECO:0000256" key="2">
    <source>
        <dbReference type="ARBA" id="ARBA00022490"/>
    </source>
</evidence>
<dbReference type="Pfam" id="PF03927">
    <property type="entry name" value="NapD"/>
    <property type="match status" value="1"/>
</dbReference>
<dbReference type="Gene3D" id="3.30.70.920">
    <property type="match status" value="1"/>
</dbReference>
<keyword evidence="3 4" id="KW-0143">Chaperone</keyword>
<name>A0A4P6P1H4_9GAMM</name>
<dbReference type="KEGG" id="lsd:EMK97_03610"/>
<dbReference type="GO" id="GO:0005737">
    <property type="term" value="C:cytoplasm"/>
    <property type="evidence" value="ECO:0007669"/>
    <property type="project" value="UniProtKB-SubCell"/>
</dbReference>
<dbReference type="HAMAP" id="MF_02200">
    <property type="entry name" value="NapD"/>
    <property type="match status" value="1"/>
</dbReference>
<dbReference type="PANTHER" id="PTHR38603">
    <property type="entry name" value="CHAPERONE NAPD"/>
    <property type="match status" value="1"/>
</dbReference>
<organism evidence="5 6">
    <name type="scientific">Litorilituus sediminis</name>
    <dbReference type="NCBI Taxonomy" id="718192"/>
    <lineage>
        <taxon>Bacteria</taxon>
        <taxon>Pseudomonadati</taxon>
        <taxon>Pseudomonadota</taxon>
        <taxon>Gammaproteobacteria</taxon>
        <taxon>Alteromonadales</taxon>
        <taxon>Colwelliaceae</taxon>
        <taxon>Litorilituus</taxon>
    </lineage>
</organism>
<protein>
    <recommendedName>
        <fullName evidence="4">Chaperone NapD</fullName>
    </recommendedName>
    <alternativeName>
        <fullName evidence="4">NapA signal peptide-binding chaperone NapD</fullName>
    </alternativeName>
</protein>
<dbReference type="OrthoDB" id="5770785at2"/>
<evidence type="ECO:0000313" key="5">
    <source>
        <dbReference type="EMBL" id="QBG34883.1"/>
    </source>
</evidence>
<evidence type="ECO:0000256" key="4">
    <source>
        <dbReference type="HAMAP-Rule" id="MF_02200"/>
    </source>
</evidence>
<keyword evidence="2 4" id="KW-0963">Cytoplasm</keyword>
<evidence type="ECO:0000313" key="6">
    <source>
        <dbReference type="Proteomes" id="UP000290244"/>
    </source>
</evidence>